<sequence>MSKMSKIVIWLVGIMVISFVTAGVVFAATEGFKNSFGGVKTTQIIDEENTFKIEGLKQLDIESLSRDINFITVHDTDEIKVHYHGEITRFLGKSSYNYKAEVNEDRLIVDVESKSYGIIVNSNLKLDIYIPSSYAEEINIKSVSGDVNIENLNLTSLDIITTSGDIDLNDLAVSTTKIATVSGDLIFEDYDGNLDLKTTSGDIDINYSDVEFNNDLDIDTVSGDIEIYFPDGATFDLDMSTVSGDTKNELGFDPESTNKIKVKTVSGDLELLK</sequence>
<protein>
    <recommendedName>
        <fullName evidence="1">DUF4097 domain-containing protein</fullName>
    </recommendedName>
</protein>
<dbReference type="Proteomes" id="UP000005707">
    <property type="component" value="Unassembled WGS sequence"/>
</dbReference>
<comment type="caution">
    <text evidence="2">The sequence shown here is derived from an EMBL/GenBank/DDBJ whole genome shotgun (WGS) entry which is preliminary data.</text>
</comment>
<proteinExistence type="predicted"/>
<dbReference type="PANTHER" id="PTHR34094:SF1">
    <property type="entry name" value="PROTEIN FAM185A"/>
    <property type="match status" value="1"/>
</dbReference>
<feature type="domain" description="DUF4097" evidence="1">
    <location>
        <begin position="157"/>
        <end position="271"/>
    </location>
</feature>
<keyword evidence="3" id="KW-1185">Reference proteome</keyword>
<dbReference type="Pfam" id="PF13349">
    <property type="entry name" value="DUF4097"/>
    <property type="match status" value="1"/>
</dbReference>
<accession>U2E7L6</accession>
<dbReference type="PANTHER" id="PTHR34094">
    <property type="match status" value="1"/>
</dbReference>
<dbReference type="AlphaFoldDB" id="U2E7L6"/>
<evidence type="ECO:0000313" key="2">
    <source>
        <dbReference type="EMBL" id="ERJ11193.1"/>
    </source>
</evidence>
<reference evidence="2 3" key="1">
    <citation type="journal article" date="2011" name="J. Bacteriol.">
        <title>Genome sequence of Haloplasma contractile, an unusual contractile bacterium from a deep-sea anoxic brine lake.</title>
        <authorList>
            <person name="Antunes A."/>
            <person name="Alam I."/>
            <person name="El Dorry H."/>
            <person name="Siam R."/>
            <person name="Robertson A."/>
            <person name="Bajic V.B."/>
            <person name="Stingl U."/>
        </authorList>
    </citation>
    <scope>NUCLEOTIDE SEQUENCE [LARGE SCALE GENOMIC DNA]</scope>
    <source>
        <strain evidence="2 3">SSD-17B</strain>
    </source>
</reference>
<organism evidence="2 3">
    <name type="scientific">Haloplasma contractile SSD-17B</name>
    <dbReference type="NCBI Taxonomy" id="1033810"/>
    <lineage>
        <taxon>Bacteria</taxon>
        <taxon>Bacillati</taxon>
        <taxon>Mycoplasmatota</taxon>
        <taxon>Mollicutes</taxon>
        <taxon>Haloplasmatales</taxon>
        <taxon>Haloplasmataceae</taxon>
        <taxon>Haloplasma</taxon>
    </lineage>
</organism>
<reference evidence="2 3" key="2">
    <citation type="journal article" date="2013" name="PLoS ONE">
        <title>INDIGO - INtegrated Data Warehouse of MIcrobial GenOmes with Examples from the Red Sea Extremophiles.</title>
        <authorList>
            <person name="Alam I."/>
            <person name="Antunes A."/>
            <person name="Kamau A.A."/>
            <person name="Ba Alawi W."/>
            <person name="Kalkatawi M."/>
            <person name="Stingl U."/>
            <person name="Bajic V.B."/>
        </authorList>
    </citation>
    <scope>NUCLEOTIDE SEQUENCE [LARGE SCALE GENOMIC DNA]</scope>
    <source>
        <strain evidence="2 3">SSD-17B</strain>
    </source>
</reference>
<dbReference type="eggNOG" id="COG3595">
    <property type="taxonomic scope" value="Bacteria"/>
</dbReference>
<dbReference type="InParanoid" id="U2E7L6"/>
<dbReference type="STRING" id="1033810.HLPCO_002762"/>
<dbReference type="InterPro" id="IPR025164">
    <property type="entry name" value="Toastrack_DUF4097"/>
</dbReference>
<evidence type="ECO:0000259" key="1">
    <source>
        <dbReference type="Pfam" id="PF13349"/>
    </source>
</evidence>
<gene>
    <name evidence="2" type="ORF">HLPCO_002762</name>
</gene>
<dbReference type="RefSeq" id="WP_008824620.1">
    <property type="nucleotide sequence ID" value="NZ_AFNU02000014.1"/>
</dbReference>
<name>U2E7L6_9MOLU</name>
<dbReference type="EMBL" id="AFNU02000014">
    <property type="protein sequence ID" value="ERJ11193.1"/>
    <property type="molecule type" value="Genomic_DNA"/>
</dbReference>
<evidence type="ECO:0000313" key="3">
    <source>
        <dbReference type="Proteomes" id="UP000005707"/>
    </source>
</evidence>
<dbReference type="OrthoDB" id="2940757at2"/>